<accession>A0ABP7W521</accession>
<dbReference type="Proteomes" id="UP001500683">
    <property type="component" value="Unassembled WGS sequence"/>
</dbReference>
<gene>
    <name evidence="3" type="ORF">GCM10022214_45150</name>
</gene>
<comment type="caution">
    <text evidence="3">The sequence shown here is derived from an EMBL/GenBank/DDBJ whole genome shotgun (WGS) entry which is preliminary data.</text>
</comment>
<sequence>MSLPPELQNAASRPVALTVRKLLGLFGERSRDFEVVGRIESILTGAGLACEPPLRQGQLDSPVTVGPTGGVPEPEAAEEETGGEDMPTPAAIRVADVPSARLGDQLVSLKPGHDLDYARWLMSHNRFSQLPVLSGATVLKGVVSWKSIALAHARGKCTTLADATETAEVVRVGDDLLTVLPALQDYGCVFVRDEDEKICGLVTAADMSLAFGALTGPYLRLGEIERRLRRCVERMCPTVEQLRTASGNNKADGPEHLMLGQIQQVFKKPDRWAKLGWSIHHDYFYEELDAVRKIRNEVAHFRPSPLTREQLERLEKFAGMLRDFQP</sequence>
<dbReference type="RefSeq" id="WP_344950791.1">
    <property type="nucleotide sequence ID" value="NZ_BAAAZG010000029.1"/>
</dbReference>
<dbReference type="InterPro" id="IPR000644">
    <property type="entry name" value="CBS_dom"/>
</dbReference>
<evidence type="ECO:0000313" key="4">
    <source>
        <dbReference type="Proteomes" id="UP001500683"/>
    </source>
</evidence>
<dbReference type="EMBL" id="BAAAZG010000029">
    <property type="protein sequence ID" value="GAA4081307.1"/>
    <property type="molecule type" value="Genomic_DNA"/>
</dbReference>
<feature type="region of interest" description="Disordered" evidence="1">
    <location>
        <begin position="53"/>
        <end position="88"/>
    </location>
</feature>
<keyword evidence="4" id="KW-1185">Reference proteome</keyword>
<evidence type="ECO:0000313" key="3">
    <source>
        <dbReference type="EMBL" id="GAA4081307.1"/>
    </source>
</evidence>
<reference evidence="4" key="1">
    <citation type="journal article" date="2019" name="Int. J. Syst. Evol. Microbiol.">
        <title>The Global Catalogue of Microorganisms (GCM) 10K type strain sequencing project: providing services to taxonomists for standard genome sequencing and annotation.</title>
        <authorList>
            <consortium name="The Broad Institute Genomics Platform"/>
            <consortium name="The Broad Institute Genome Sequencing Center for Infectious Disease"/>
            <person name="Wu L."/>
            <person name="Ma J."/>
        </authorList>
    </citation>
    <scope>NUCLEOTIDE SEQUENCE [LARGE SCALE GENOMIC DNA]</scope>
    <source>
        <strain evidence="4">JCM 16702</strain>
    </source>
</reference>
<dbReference type="SUPFAM" id="SSF54631">
    <property type="entry name" value="CBS-domain pair"/>
    <property type="match status" value="1"/>
</dbReference>
<name>A0ABP7W521_9ACTN</name>
<dbReference type="InterPro" id="IPR046342">
    <property type="entry name" value="CBS_dom_sf"/>
</dbReference>
<feature type="domain" description="CBS" evidence="2">
    <location>
        <begin position="105"/>
        <end position="150"/>
    </location>
</feature>
<evidence type="ECO:0000259" key="2">
    <source>
        <dbReference type="Pfam" id="PF00571"/>
    </source>
</evidence>
<organism evidence="3 4">
    <name type="scientific">Actinomadura miaoliensis</name>
    <dbReference type="NCBI Taxonomy" id="430685"/>
    <lineage>
        <taxon>Bacteria</taxon>
        <taxon>Bacillati</taxon>
        <taxon>Actinomycetota</taxon>
        <taxon>Actinomycetes</taxon>
        <taxon>Streptosporangiales</taxon>
        <taxon>Thermomonosporaceae</taxon>
        <taxon>Actinomadura</taxon>
    </lineage>
</organism>
<feature type="compositionally biased region" description="Low complexity" evidence="1">
    <location>
        <begin position="62"/>
        <end position="74"/>
    </location>
</feature>
<proteinExistence type="predicted"/>
<evidence type="ECO:0000256" key="1">
    <source>
        <dbReference type="SAM" id="MobiDB-lite"/>
    </source>
</evidence>
<dbReference type="Pfam" id="PF00571">
    <property type="entry name" value="CBS"/>
    <property type="match status" value="1"/>
</dbReference>
<dbReference type="Gene3D" id="3.10.580.10">
    <property type="entry name" value="CBS-domain"/>
    <property type="match status" value="1"/>
</dbReference>
<protein>
    <submittedName>
        <fullName evidence="3">CBS domain-containing protein</fullName>
    </submittedName>
</protein>